<reference evidence="1" key="1">
    <citation type="submission" date="2021-03" db="EMBL/GenBank/DDBJ databases">
        <authorList>
            <person name="Kim M.K."/>
        </authorList>
    </citation>
    <scope>NUCLEOTIDE SEQUENCE</scope>
    <source>
        <strain evidence="1">BT186</strain>
    </source>
</reference>
<organism evidence="1 2">
    <name type="scientific">Hymenobacter telluris</name>
    <dbReference type="NCBI Taxonomy" id="2816474"/>
    <lineage>
        <taxon>Bacteria</taxon>
        <taxon>Pseudomonadati</taxon>
        <taxon>Bacteroidota</taxon>
        <taxon>Cytophagia</taxon>
        <taxon>Cytophagales</taxon>
        <taxon>Hymenobacteraceae</taxon>
        <taxon>Hymenobacter</taxon>
    </lineage>
</organism>
<proteinExistence type="predicted"/>
<dbReference type="RefSeq" id="WP_206985249.1">
    <property type="nucleotide sequence ID" value="NZ_JAFLQZ010000010.1"/>
</dbReference>
<evidence type="ECO:0000313" key="2">
    <source>
        <dbReference type="Proteomes" id="UP000664144"/>
    </source>
</evidence>
<name>A0A939EWV0_9BACT</name>
<accession>A0A939EWV0</accession>
<gene>
    <name evidence="1" type="ORF">J0X19_15280</name>
</gene>
<dbReference type="EMBL" id="JAFLQZ010000010">
    <property type="protein sequence ID" value="MBO0359324.1"/>
    <property type="molecule type" value="Genomic_DNA"/>
</dbReference>
<sequence length="134" mass="15396">MKMLWCWRCQQEVPMLDAEEALLVRKAMMTGMRFVEEEAHRRGRSLLPMAVEGVSRLMQPMLEMYKLLTGFVETNPNAVMHHEVDQYGPPCPQCTKPLRTPKARFCAACGFGQEDVQADSLPLTQRRPEVFPEL</sequence>
<comment type="caution">
    <text evidence="1">The sequence shown here is derived from an EMBL/GenBank/DDBJ whole genome shotgun (WGS) entry which is preliminary data.</text>
</comment>
<dbReference type="AlphaFoldDB" id="A0A939EWV0"/>
<protein>
    <submittedName>
        <fullName evidence="1">Uncharacterized protein</fullName>
    </submittedName>
</protein>
<evidence type="ECO:0000313" key="1">
    <source>
        <dbReference type="EMBL" id="MBO0359324.1"/>
    </source>
</evidence>
<keyword evidence="2" id="KW-1185">Reference proteome</keyword>
<dbReference type="Proteomes" id="UP000664144">
    <property type="component" value="Unassembled WGS sequence"/>
</dbReference>